<keyword evidence="8" id="KW-1185">Reference proteome</keyword>
<organism evidence="7 8">
    <name type="scientific">Pedobacter caeni</name>
    <dbReference type="NCBI Taxonomy" id="288992"/>
    <lineage>
        <taxon>Bacteria</taxon>
        <taxon>Pseudomonadati</taxon>
        <taxon>Bacteroidota</taxon>
        <taxon>Sphingobacteriia</taxon>
        <taxon>Sphingobacteriales</taxon>
        <taxon>Sphingobacteriaceae</taxon>
        <taxon>Pedobacter</taxon>
    </lineage>
</organism>
<evidence type="ECO:0000256" key="2">
    <source>
        <dbReference type="ARBA" id="ARBA00022748"/>
    </source>
</evidence>
<dbReference type="GO" id="GO:0016491">
    <property type="term" value="F:oxidoreductase activity"/>
    <property type="evidence" value="ECO:0007669"/>
    <property type="project" value="InterPro"/>
</dbReference>
<dbReference type="SUPFAM" id="SSF52833">
    <property type="entry name" value="Thioredoxin-like"/>
    <property type="match status" value="1"/>
</dbReference>
<dbReference type="Gene3D" id="3.40.30.10">
    <property type="entry name" value="Glutaredoxin"/>
    <property type="match status" value="1"/>
</dbReference>
<dbReference type="InterPro" id="IPR017937">
    <property type="entry name" value="Thioredoxin_CS"/>
</dbReference>
<reference evidence="8" key="1">
    <citation type="submission" date="2016-11" db="EMBL/GenBank/DDBJ databases">
        <authorList>
            <person name="Varghese N."/>
            <person name="Submissions S."/>
        </authorList>
    </citation>
    <scope>NUCLEOTIDE SEQUENCE [LARGE SCALE GENOMIC DNA]</scope>
    <source>
        <strain evidence="8">DSM 16990</strain>
    </source>
</reference>
<dbReference type="PROSITE" id="PS00194">
    <property type="entry name" value="THIOREDOXIN_1"/>
    <property type="match status" value="1"/>
</dbReference>
<evidence type="ECO:0000256" key="1">
    <source>
        <dbReference type="ARBA" id="ARBA00004196"/>
    </source>
</evidence>
<keyword evidence="4" id="KW-0676">Redox-active center</keyword>
<dbReference type="Pfam" id="PF14289">
    <property type="entry name" value="DUF4369"/>
    <property type="match status" value="1"/>
</dbReference>
<dbReference type="InterPro" id="IPR036249">
    <property type="entry name" value="Thioredoxin-like_sf"/>
</dbReference>
<feature type="chain" id="PRO_5012522330" evidence="5">
    <location>
        <begin position="21"/>
        <end position="336"/>
    </location>
</feature>
<gene>
    <name evidence="7" type="ORF">SAMN04488522_10740</name>
</gene>
<dbReference type="GO" id="GO:0017004">
    <property type="term" value="P:cytochrome complex assembly"/>
    <property type="evidence" value="ECO:0007669"/>
    <property type="project" value="UniProtKB-KW"/>
</dbReference>
<dbReference type="EMBL" id="FQUQ01000007">
    <property type="protein sequence ID" value="SHG71361.1"/>
    <property type="molecule type" value="Genomic_DNA"/>
</dbReference>
<dbReference type="InterPro" id="IPR013766">
    <property type="entry name" value="Thioredoxin_domain"/>
</dbReference>
<sequence>MRRILTIAALSLLFANVAGYAQDKGNVEIAGTVKGQNSGKVYLQKFDNKMFFTLDSAEVKDGAFKFNKTLKLPELYGLAINKDESPLYIFLEKGKVNVSLDAEGYYKNSVVTGSASNDLFTSYKKQKDVKIETFIKENPGSLVPAYVLYRDFSYRLSPEEIRQNLQLLDPKLSNTPYVAVLKDLVNTLTSVGIGKKAPDFEGTTPEGKSIKLSASFGKYLLLDFWASWCGPCRRENPNLVKAYQKYHDKGFDIFAVSLDKNKEAWLKGIKDDQLSWTHVSDLAFWNSAPARLYGVRAIPANVLIDPNGVIIGRNLRGEDLDKKLEELLATPLAKTP</sequence>
<feature type="signal peptide" evidence="5">
    <location>
        <begin position="1"/>
        <end position="20"/>
    </location>
</feature>
<dbReference type="Pfam" id="PF00578">
    <property type="entry name" value="AhpC-TSA"/>
    <property type="match status" value="1"/>
</dbReference>
<dbReference type="Proteomes" id="UP000184287">
    <property type="component" value="Unassembled WGS sequence"/>
</dbReference>
<accession>A0A1M5M276</accession>
<evidence type="ECO:0000256" key="4">
    <source>
        <dbReference type="ARBA" id="ARBA00023284"/>
    </source>
</evidence>
<feature type="domain" description="Thioredoxin" evidence="6">
    <location>
        <begin position="191"/>
        <end position="333"/>
    </location>
</feature>
<evidence type="ECO:0000256" key="3">
    <source>
        <dbReference type="ARBA" id="ARBA00023157"/>
    </source>
</evidence>
<name>A0A1M5M276_9SPHI</name>
<dbReference type="InterPro" id="IPR025380">
    <property type="entry name" value="DUF4369"/>
</dbReference>
<dbReference type="RefSeq" id="WP_073236877.1">
    <property type="nucleotide sequence ID" value="NZ_FQUQ01000007.1"/>
</dbReference>
<dbReference type="STRING" id="288992.SAMN04488522_10740"/>
<keyword evidence="2" id="KW-0201">Cytochrome c-type biogenesis</keyword>
<protein>
    <submittedName>
        <fullName evidence="7">Peroxiredoxin</fullName>
    </submittedName>
</protein>
<dbReference type="PANTHER" id="PTHR42852:SF6">
    <property type="entry name" value="THIOL:DISULFIDE INTERCHANGE PROTEIN DSBE"/>
    <property type="match status" value="1"/>
</dbReference>
<evidence type="ECO:0000313" key="7">
    <source>
        <dbReference type="EMBL" id="SHG71361.1"/>
    </source>
</evidence>
<proteinExistence type="predicted"/>
<dbReference type="InterPro" id="IPR000866">
    <property type="entry name" value="AhpC/TSA"/>
</dbReference>
<comment type="subcellular location">
    <subcellularLocation>
        <location evidence="1">Cell envelope</location>
    </subcellularLocation>
</comment>
<dbReference type="GO" id="GO:0030313">
    <property type="term" value="C:cell envelope"/>
    <property type="evidence" value="ECO:0007669"/>
    <property type="project" value="UniProtKB-SubCell"/>
</dbReference>
<keyword evidence="5" id="KW-0732">Signal</keyword>
<dbReference type="GO" id="GO:0016209">
    <property type="term" value="F:antioxidant activity"/>
    <property type="evidence" value="ECO:0007669"/>
    <property type="project" value="InterPro"/>
</dbReference>
<dbReference type="CDD" id="cd02966">
    <property type="entry name" value="TlpA_like_family"/>
    <property type="match status" value="1"/>
</dbReference>
<dbReference type="OrthoDB" id="750178at2"/>
<evidence type="ECO:0000313" key="8">
    <source>
        <dbReference type="Proteomes" id="UP000184287"/>
    </source>
</evidence>
<dbReference type="PROSITE" id="PS51352">
    <property type="entry name" value="THIOREDOXIN_2"/>
    <property type="match status" value="1"/>
</dbReference>
<keyword evidence="3" id="KW-1015">Disulfide bond</keyword>
<dbReference type="InterPro" id="IPR050553">
    <property type="entry name" value="Thioredoxin_ResA/DsbE_sf"/>
</dbReference>
<dbReference type="PANTHER" id="PTHR42852">
    <property type="entry name" value="THIOL:DISULFIDE INTERCHANGE PROTEIN DSBE"/>
    <property type="match status" value="1"/>
</dbReference>
<evidence type="ECO:0000256" key="5">
    <source>
        <dbReference type="SAM" id="SignalP"/>
    </source>
</evidence>
<dbReference type="AlphaFoldDB" id="A0A1M5M276"/>
<evidence type="ECO:0000259" key="6">
    <source>
        <dbReference type="PROSITE" id="PS51352"/>
    </source>
</evidence>